<organism evidence="2 3">
    <name type="scientific">Sulfurimonas paralvinellae</name>
    <dbReference type="NCBI Taxonomy" id="317658"/>
    <lineage>
        <taxon>Bacteria</taxon>
        <taxon>Pseudomonadati</taxon>
        <taxon>Campylobacterota</taxon>
        <taxon>Epsilonproteobacteria</taxon>
        <taxon>Campylobacterales</taxon>
        <taxon>Sulfurimonadaceae</taxon>
        <taxon>Sulfurimonas</taxon>
    </lineage>
</organism>
<evidence type="ECO:0000259" key="1">
    <source>
        <dbReference type="Pfam" id="PF12705"/>
    </source>
</evidence>
<gene>
    <name evidence="2" type="ORF">FM071_09420</name>
</gene>
<dbReference type="KEGG" id="spal:FM071_09420"/>
<dbReference type="InterPro" id="IPR027417">
    <property type="entry name" value="P-loop_NTPase"/>
</dbReference>
<feature type="domain" description="PD-(D/E)XK endonuclease-like" evidence="1">
    <location>
        <begin position="542"/>
        <end position="778"/>
    </location>
</feature>
<accession>A0A7M1BA51</accession>
<evidence type="ECO:0000313" key="3">
    <source>
        <dbReference type="Proteomes" id="UP000593580"/>
    </source>
</evidence>
<dbReference type="InterPro" id="IPR038726">
    <property type="entry name" value="PDDEXK_AddAB-type"/>
</dbReference>
<dbReference type="InterPro" id="IPR011335">
    <property type="entry name" value="Restrct_endonuc-II-like"/>
</dbReference>
<dbReference type="Gene3D" id="3.90.320.10">
    <property type="match status" value="1"/>
</dbReference>
<protein>
    <submittedName>
        <fullName evidence="2">PD-(D/E)XK nuclease family protein</fullName>
    </submittedName>
</protein>
<dbReference type="Pfam" id="PF12705">
    <property type="entry name" value="PDDEXK_1"/>
    <property type="match status" value="1"/>
</dbReference>
<sequence>MDDELIVLPSARAIRHKQLAVELDTLFLPNFIMMSDFIAKLTLVEGYTFLDEDTRTLLLLEASDFQNFSNLQIERNFFTFTKNSSYIFKFFEELSAELFEIENLSSADLYGEYEEHITILQELYRRYEKLCDEKKLLDRIFLSKHYTFNAPYLKNYRSVEIVLEGYLTNFELELLQKATLYSEIKIRFTATRFNMKMQNKLRELGFEIMPGHHYLLHLNEIEVLQKESLSKNSEISCESFSEGILQVAFIKQKLYEFVSKGYDPEKIAVILPNEHTAKSIQSFDEKSNFNFAMGASFKESQIYKNLHAAFLYLDDATCENSSRLNHYGDTYYQLFYDVYRKNIVDVDFTVLMQKVQESIASKTEAKIFYEELHSFVKILPYLQHMNVRSVLSLFMQRLGSRSIDDVRGGKVTVMGVLETRSIAFDAVIIIDFDDDNVPKRSNKDMFLNTKLREMAGLPTMQERENLQKHYYEMLMSRSKEVAISYVSSEQNHPSRFLKELGITTKNSYDEINYAEILFARSSKKALYEPEIIEPYSFKNIALSNSRLKTYLSCKRKYYYHYVKHINAHEIPRDMPQEHAIGTDVHKALEQLYAKKDHYDDVRELQHDLERELENVTGKSELEKYLMAIQKKRLERFCLNEVKRFKEGWRVHSVEKSFQAPYAGMTLQGQIDRVDKKENLVDVLDYKTGSFTLYNKNNFTEATDFQLEFYHILAGGLGNVNSCAFYDLKEGRVVEELFLEQKLEILRSHIADLLQVEEVNFEKTEDAKMCQYCEFALMCGRA</sequence>
<dbReference type="RefSeq" id="WP_193110761.1">
    <property type="nucleotide sequence ID" value="NZ_CP041406.1"/>
</dbReference>
<dbReference type="SUPFAM" id="SSF52980">
    <property type="entry name" value="Restriction endonuclease-like"/>
    <property type="match status" value="1"/>
</dbReference>
<dbReference type="AlphaFoldDB" id="A0A7M1BA51"/>
<dbReference type="InterPro" id="IPR011604">
    <property type="entry name" value="PDDEXK-like_dom_sf"/>
</dbReference>
<proteinExistence type="predicted"/>
<dbReference type="EMBL" id="CP041406">
    <property type="protein sequence ID" value="QOP46501.1"/>
    <property type="molecule type" value="Genomic_DNA"/>
</dbReference>
<name>A0A7M1BA51_9BACT</name>
<dbReference type="SUPFAM" id="SSF52540">
    <property type="entry name" value="P-loop containing nucleoside triphosphate hydrolases"/>
    <property type="match status" value="1"/>
</dbReference>
<dbReference type="Proteomes" id="UP000593580">
    <property type="component" value="Chromosome"/>
</dbReference>
<reference evidence="2 3" key="1">
    <citation type="submission" date="2019-07" db="EMBL/GenBank/DDBJ databases">
        <title>Sulfurimonas paralvinellae sp. nov., a novel mesophilic, hydrogen- and sulfur-oxidizing chemolithoautotroph within the Epsilonproteo- bacteria isolated from a deep-sea hydrothermal vent polychaete nest, reclassification of Thiomicrospira denitrificans as Sulfurimonas denitrificans comb. nov. and emended description of the genus Sulfurimonas.</title>
        <authorList>
            <person name="Wang S."/>
            <person name="Jiang L."/>
            <person name="Shao Z."/>
        </authorList>
    </citation>
    <scope>NUCLEOTIDE SEQUENCE [LARGE SCALE GENOMIC DNA]</scope>
    <source>
        <strain evidence="2 3">GO25</strain>
    </source>
</reference>
<evidence type="ECO:0000313" key="2">
    <source>
        <dbReference type="EMBL" id="QOP46501.1"/>
    </source>
</evidence>
<keyword evidence="3" id="KW-1185">Reference proteome</keyword>